<feature type="region of interest" description="Disordered" evidence="1">
    <location>
        <begin position="67"/>
        <end position="86"/>
    </location>
</feature>
<organism evidence="2 3">
    <name type="scientific">Sphaerobolus stellatus (strain SS14)</name>
    <dbReference type="NCBI Taxonomy" id="990650"/>
    <lineage>
        <taxon>Eukaryota</taxon>
        <taxon>Fungi</taxon>
        <taxon>Dikarya</taxon>
        <taxon>Basidiomycota</taxon>
        <taxon>Agaricomycotina</taxon>
        <taxon>Agaricomycetes</taxon>
        <taxon>Phallomycetidae</taxon>
        <taxon>Geastrales</taxon>
        <taxon>Sphaerobolaceae</taxon>
        <taxon>Sphaerobolus</taxon>
    </lineage>
</organism>
<gene>
    <name evidence="2" type="ORF">M422DRAFT_258974</name>
</gene>
<accession>A0A0C9U5R5</accession>
<keyword evidence="3" id="KW-1185">Reference proteome</keyword>
<protein>
    <submittedName>
        <fullName evidence="2">Uncharacterized protein</fullName>
    </submittedName>
</protein>
<dbReference type="AlphaFoldDB" id="A0A0C9U5R5"/>
<reference evidence="2 3" key="1">
    <citation type="submission" date="2014-06" db="EMBL/GenBank/DDBJ databases">
        <title>Evolutionary Origins and Diversification of the Mycorrhizal Mutualists.</title>
        <authorList>
            <consortium name="DOE Joint Genome Institute"/>
            <consortium name="Mycorrhizal Genomics Consortium"/>
            <person name="Kohler A."/>
            <person name="Kuo A."/>
            <person name="Nagy L.G."/>
            <person name="Floudas D."/>
            <person name="Copeland A."/>
            <person name="Barry K.W."/>
            <person name="Cichocki N."/>
            <person name="Veneault-Fourrey C."/>
            <person name="LaButti K."/>
            <person name="Lindquist E.A."/>
            <person name="Lipzen A."/>
            <person name="Lundell T."/>
            <person name="Morin E."/>
            <person name="Murat C."/>
            <person name="Riley R."/>
            <person name="Ohm R."/>
            <person name="Sun H."/>
            <person name="Tunlid A."/>
            <person name="Henrissat B."/>
            <person name="Grigoriev I.V."/>
            <person name="Hibbett D.S."/>
            <person name="Martin F."/>
        </authorList>
    </citation>
    <scope>NUCLEOTIDE SEQUENCE [LARGE SCALE GENOMIC DNA]</scope>
    <source>
        <strain evidence="2 3">SS14</strain>
    </source>
</reference>
<feature type="compositionally biased region" description="Acidic residues" evidence="1">
    <location>
        <begin position="76"/>
        <end position="86"/>
    </location>
</feature>
<evidence type="ECO:0000313" key="2">
    <source>
        <dbReference type="EMBL" id="KIJ38323.1"/>
    </source>
</evidence>
<dbReference type="HOGENOM" id="CLU_2062967_0_0_1"/>
<dbReference type="EMBL" id="KN837161">
    <property type="protein sequence ID" value="KIJ38323.1"/>
    <property type="molecule type" value="Genomic_DNA"/>
</dbReference>
<proteinExistence type="predicted"/>
<dbReference type="Proteomes" id="UP000054279">
    <property type="component" value="Unassembled WGS sequence"/>
</dbReference>
<evidence type="ECO:0000256" key="1">
    <source>
        <dbReference type="SAM" id="MobiDB-lite"/>
    </source>
</evidence>
<sequence>MPKKWKGDLARIQNLGGNVLKRQRAAEDEMQKEIHIKDVPEPLNIIHFDLDDSDASSYALSLASITSVSSSVESASESESESDDDVEIEKNAGILTFIGKMKANMDHYTKSLLQKSRPS</sequence>
<evidence type="ECO:0000313" key="3">
    <source>
        <dbReference type="Proteomes" id="UP000054279"/>
    </source>
</evidence>
<name>A0A0C9U5R5_SPHS4</name>